<name>A0ABP5AEQ8_9MICO</name>
<reference evidence="2" key="1">
    <citation type="journal article" date="2019" name="Int. J. Syst. Evol. Microbiol.">
        <title>The Global Catalogue of Microorganisms (GCM) 10K type strain sequencing project: providing services to taxonomists for standard genome sequencing and annotation.</title>
        <authorList>
            <consortium name="The Broad Institute Genomics Platform"/>
            <consortium name="The Broad Institute Genome Sequencing Center for Infectious Disease"/>
            <person name="Wu L."/>
            <person name="Ma J."/>
        </authorList>
    </citation>
    <scope>NUCLEOTIDE SEQUENCE [LARGE SCALE GENOMIC DNA]</scope>
    <source>
        <strain evidence="2">JCM 14900</strain>
    </source>
</reference>
<evidence type="ECO:0000313" key="2">
    <source>
        <dbReference type="Proteomes" id="UP001501343"/>
    </source>
</evidence>
<dbReference type="RefSeq" id="WP_248149929.1">
    <property type="nucleotide sequence ID" value="NZ_BAAAOF010000001.1"/>
</dbReference>
<dbReference type="Proteomes" id="UP001501343">
    <property type="component" value="Unassembled WGS sequence"/>
</dbReference>
<comment type="caution">
    <text evidence="1">The sequence shown here is derived from an EMBL/GenBank/DDBJ whole genome shotgun (WGS) entry which is preliminary data.</text>
</comment>
<sequence>MEEPWIQDAAEALDRITRDPMADAVPGRVTILSVAAPDGRGRYRECSIELRAEASGVDARTIGMAVVFDTRALPPAGTVLPARISRSHPDAVEVDWDALAR</sequence>
<evidence type="ECO:0000313" key="1">
    <source>
        <dbReference type="EMBL" id="GAA1911966.1"/>
    </source>
</evidence>
<gene>
    <name evidence="1" type="ORF">GCM10009775_00680</name>
</gene>
<proteinExistence type="predicted"/>
<dbReference type="EMBL" id="BAAAOF010000001">
    <property type="protein sequence ID" value="GAA1911966.1"/>
    <property type="molecule type" value="Genomic_DNA"/>
</dbReference>
<organism evidence="1 2">
    <name type="scientific">Microbacterium aoyamense</name>
    <dbReference type="NCBI Taxonomy" id="344166"/>
    <lineage>
        <taxon>Bacteria</taxon>
        <taxon>Bacillati</taxon>
        <taxon>Actinomycetota</taxon>
        <taxon>Actinomycetes</taxon>
        <taxon>Micrococcales</taxon>
        <taxon>Microbacteriaceae</taxon>
        <taxon>Microbacterium</taxon>
    </lineage>
</organism>
<protein>
    <submittedName>
        <fullName evidence="1">Uncharacterized protein</fullName>
    </submittedName>
</protein>
<keyword evidence="2" id="KW-1185">Reference proteome</keyword>
<accession>A0ABP5AEQ8</accession>